<gene>
    <name evidence="1" type="ORF">LSAT_V11C400205770</name>
</gene>
<keyword evidence="2" id="KW-1185">Reference proteome</keyword>
<proteinExistence type="predicted"/>
<organism evidence="1 2">
    <name type="scientific">Lactuca sativa</name>
    <name type="common">Garden lettuce</name>
    <dbReference type="NCBI Taxonomy" id="4236"/>
    <lineage>
        <taxon>Eukaryota</taxon>
        <taxon>Viridiplantae</taxon>
        <taxon>Streptophyta</taxon>
        <taxon>Embryophyta</taxon>
        <taxon>Tracheophyta</taxon>
        <taxon>Spermatophyta</taxon>
        <taxon>Magnoliopsida</taxon>
        <taxon>eudicotyledons</taxon>
        <taxon>Gunneridae</taxon>
        <taxon>Pentapetalae</taxon>
        <taxon>asterids</taxon>
        <taxon>campanulids</taxon>
        <taxon>Asterales</taxon>
        <taxon>Asteraceae</taxon>
        <taxon>Cichorioideae</taxon>
        <taxon>Cichorieae</taxon>
        <taxon>Lactucinae</taxon>
        <taxon>Lactuca</taxon>
    </lineage>
</organism>
<reference evidence="1 2" key="1">
    <citation type="journal article" date="2017" name="Nat. Commun.">
        <title>Genome assembly with in vitro proximity ligation data and whole-genome triplication in lettuce.</title>
        <authorList>
            <person name="Reyes-Chin-Wo S."/>
            <person name="Wang Z."/>
            <person name="Yang X."/>
            <person name="Kozik A."/>
            <person name="Arikit S."/>
            <person name="Song C."/>
            <person name="Xia L."/>
            <person name="Froenicke L."/>
            <person name="Lavelle D.O."/>
            <person name="Truco M.J."/>
            <person name="Xia R."/>
            <person name="Zhu S."/>
            <person name="Xu C."/>
            <person name="Xu H."/>
            <person name="Xu X."/>
            <person name="Cox K."/>
            <person name="Korf I."/>
            <person name="Meyers B.C."/>
            <person name="Michelmore R.W."/>
        </authorList>
    </citation>
    <scope>NUCLEOTIDE SEQUENCE [LARGE SCALE GENOMIC DNA]</scope>
    <source>
        <strain evidence="2">cv. Salinas</strain>
        <tissue evidence="1">Seedlings</tissue>
    </source>
</reference>
<dbReference type="EMBL" id="NBSK02000004">
    <property type="protein sequence ID" value="KAJ0213401.1"/>
    <property type="molecule type" value="Genomic_DNA"/>
</dbReference>
<accession>A0A9R1VZD1</accession>
<sequence>MVHFAPHGLIKIQVDASRDALLRYTKGSKGRFIGRFDGPLCESSKVIIPRLLRTINKLKSQNTRLKCYMLCNWMLFVFVLFIKTIV</sequence>
<evidence type="ECO:0000313" key="2">
    <source>
        <dbReference type="Proteomes" id="UP000235145"/>
    </source>
</evidence>
<dbReference type="AlphaFoldDB" id="A0A9R1VZD1"/>
<dbReference type="Proteomes" id="UP000235145">
    <property type="component" value="Unassembled WGS sequence"/>
</dbReference>
<protein>
    <submittedName>
        <fullName evidence="1">Uncharacterized protein</fullName>
    </submittedName>
</protein>
<evidence type="ECO:0000313" key="1">
    <source>
        <dbReference type="EMBL" id="KAJ0213401.1"/>
    </source>
</evidence>
<comment type="caution">
    <text evidence="1">The sequence shown here is derived from an EMBL/GenBank/DDBJ whole genome shotgun (WGS) entry which is preliminary data.</text>
</comment>
<name>A0A9R1VZD1_LACSA</name>